<keyword evidence="2" id="KW-1133">Transmembrane helix</keyword>
<dbReference type="KEGG" id="shd:SUTH_01894"/>
<dbReference type="HOGENOM" id="CLU_1757881_0_0_4"/>
<evidence type="ECO:0000256" key="1">
    <source>
        <dbReference type="ARBA" id="ARBA00010751"/>
    </source>
</evidence>
<proteinExistence type="inferred from homology"/>
<keyword evidence="4" id="KW-1185">Reference proteome</keyword>
<evidence type="ECO:0000313" key="4">
    <source>
        <dbReference type="Proteomes" id="UP000031637"/>
    </source>
</evidence>
<dbReference type="Pfam" id="PF01906">
    <property type="entry name" value="YbjQ_1"/>
    <property type="match status" value="1"/>
</dbReference>
<dbReference type="Gene3D" id="3.30.110.70">
    <property type="entry name" value="Hypothetical protein apc22750. Chain B"/>
    <property type="match status" value="1"/>
</dbReference>
<comment type="similarity">
    <text evidence="1">Belongs to the UPF0145 family.</text>
</comment>
<dbReference type="Proteomes" id="UP000031637">
    <property type="component" value="Chromosome"/>
</dbReference>
<dbReference type="SUPFAM" id="SSF117782">
    <property type="entry name" value="YbjQ-like"/>
    <property type="match status" value="1"/>
</dbReference>
<protein>
    <recommendedName>
        <fullName evidence="5">YbjQ family protein</fullName>
    </recommendedName>
</protein>
<gene>
    <name evidence="3" type="ORF">SUTH_01894</name>
</gene>
<evidence type="ECO:0000313" key="3">
    <source>
        <dbReference type="EMBL" id="BAO29686.1"/>
    </source>
</evidence>
<name>W0SF52_9PROT</name>
<keyword evidence="2" id="KW-0472">Membrane</keyword>
<evidence type="ECO:0008006" key="5">
    <source>
        <dbReference type="Google" id="ProtNLM"/>
    </source>
</evidence>
<dbReference type="InterPro" id="IPR002765">
    <property type="entry name" value="UPF0145_YbjQ-like"/>
</dbReference>
<dbReference type="AlphaFoldDB" id="W0SF52"/>
<feature type="transmembrane region" description="Helical" evidence="2">
    <location>
        <begin position="12"/>
        <end position="31"/>
    </location>
</feature>
<dbReference type="InterPro" id="IPR035439">
    <property type="entry name" value="UPF0145_dom_sf"/>
</dbReference>
<evidence type="ECO:0000256" key="2">
    <source>
        <dbReference type="SAM" id="Phobius"/>
    </source>
</evidence>
<organism evidence="3 4">
    <name type="scientific">Sulfuritalea hydrogenivorans sk43H</name>
    <dbReference type="NCBI Taxonomy" id="1223802"/>
    <lineage>
        <taxon>Bacteria</taxon>
        <taxon>Pseudomonadati</taxon>
        <taxon>Pseudomonadota</taxon>
        <taxon>Betaproteobacteria</taxon>
        <taxon>Nitrosomonadales</taxon>
        <taxon>Sterolibacteriaceae</taxon>
        <taxon>Sulfuritalea</taxon>
    </lineage>
</organism>
<reference evidence="3 4" key="1">
    <citation type="journal article" date="2014" name="Syst. Appl. Microbiol.">
        <title>Complete genomes of freshwater sulfur oxidizers Sulfuricella denitrificans skB26 and Sulfuritalea hydrogenivorans sk43H: genetic insights into the sulfur oxidation pathway of betaproteobacteria.</title>
        <authorList>
            <person name="Watanabe T."/>
            <person name="Kojima H."/>
            <person name="Fukui M."/>
        </authorList>
    </citation>
    <scope>NUCLEOTIDE SEQUENCE [LARGE SCALE GENOMIC DNA]</scope>
    <source>
        <strain evidence="3">DSM22779</strain>
    </source>
</reference>
<dbReference type="EMBL" id="AP012547">
    <property type="protein sequence ID" value="BAO29686.1"/>
    <property type="molecule type" value="Genomic_DNA"/>
</dbReference>
<dbReference type="STRING" id="1223802.SUTH_01894"/>
<accession>W0SF52</accession>
<sequence length="148" mass="16161">MSTAAVQTSSLMTWLPLAAILLAVSILIKWGRQNRHRDTMRLNQLDTALASIREQLFLVSTESVPERSIVKTIGFVESMSGIEATSDADYLLAEREALLALGKQALAMGANAIVGLRKTNTHYDQAGSQWRVSRVTYLGTAVVVKSKV</sequence>
<dbReference type="RefSeq" id="WP_171817346.1">
    <property type="nucleotide sequence ID" value="NZ_AP012547.1"/>
</dbReference>
<keyword evidence="2" id="KW-0812">Transmembrane</keyword>